<accession>A0A8C6IWQ8</accession>
<dbReference type="InterPro" id="IPR003591">
    <property type="entry name" value="Leu-rich_rpt_typical-subtyp"/>
</dbReference>
<sequence length="254" mass="27030">MQLPALLLLLLLLPALPSPAGTSDRGQPCPVEMNKVKDLLEVNCTGQALSAVPSGLPVDTGILLLGSNRLTSVSITSFMPLPQLQDLDLSDNGLVALQPGPPLPALRELILSHNTLEALPALQGLPALSRLAMAHNRVARLPPAAFRALPHLQDLDLRGNRLQTLPPDAFMGLKELKDLDISDNALEELPRELLQDLQSLETLWLSGNLLQSLPSGFFPEGACFVLCVPAASAQTVHIKAAGCSQPGARLLITE</sequence>
<dbReference type="Pfam" id="PF13855">
    <property type="entry name" value="LRR_8"/>
    <property type="match status" value="1"/>
</dbReference>
<reference evidence="1" key="3">
    <citation type="submission" date="2025-09" db="UniProtKB">
        <authorList>
            <consortium name="Ensembl"/>
        </authorList>
    </citation>
    <scope>IDENTIFICATION</scope>
</reference>
<dbReference type="Pfam" id="PF00560">
    <property type="entry name" value="LRR_1"/>
    <property type="match status" value="1"/>
</dbReference>
<evidence type="ECO:0000313" key="2">
    <source>
        <dbReference type="Proteomes" id="UP000694405"/>
    </source>
</evidence>
<dbReference type="PROSITE" id="PS51450">
    <property type="entry name" value="LRR"/>
    <property type="match status" value="4"/>
</dbReference>
<dbReference type="PANTHER" id="PTHR24369">
    <property type="entry name" value="ANTIGEN BSP, PUTATIVE-RELATED"/>
    <property type="match status" value="1"/>
</dbReference>
<proteinExistence type="predicted"/>
<dbReference type="GO" id="GO:0005886">
    <property type="term" value="C:plasma membrane"/>
    <property type="evidence" value="ECO:0007669"/>
    <property type="project" value="TreeGrafter"/>
</dbReference>
<dbReference type="SMART" id="SM00364">
    <property type="entry name" value="LRR_BAC"/>
    <property type="match status" value="4"/>
</dbReference>
<protein>
    <submittedName>
        <fullName evidence="1">Uncharacterized protein</fullName>
    </submittedName>
</protein>
<organism evidence="1 2">
    <name type="scientific">Melopsittacus undulatus</name>
    <name type="common">Budgerigar</name>
    <name type="synonym">Psittacus undulatus</name>
    <dbReference type="NCBI Taxonomy" id="13146"/>
    <lineage>
        <taxon>Eukaryota</taxon>
        <taxon>Metazoa</taxon>
        <taxon>Chordata</taxon>
        <taxon>Craniata</taxon>
        <taxon>Vertebrata</taxon>
        <taxon>Euteleostomi</taxon>
        <taxon>Archelosauria</taxon>
        <taxon>Archosauria</taxon>
        <taxon>Dinosauria</taxon>
        <taxon>Saurischia</taxon>
        <taxon>Theropoda</taxon>
        <taxon>Coelurosauria</taxon>
        <taxon>Aves</taxon>
        <taxon>Neognathae</taxon>
        <taxon>Neoaves</taxon>
        <taxon>Telluraves</taxon>
        <taxon>Australaves</taxon>
        <taxon>Psittaciformes</taxon>
        <taxon>Psittaculidae</taxon>
        <taxon>Melopsittacus</taxon>
    </lineage>
</organism>
<reference evidence="1" key="2">
    <citation type="submission" date="2025-08" db="UniProtKB">
        <authorList>
            <consortium name="Ensembl"/>
        </authorList>
    </citation>
    <scope>IDENTIFICATION</scope>
</reference>
<keyword evidence="2" id="KW-1185">Reference proteome</keyword>
<evidence type="ECO:0000313" key="1">
    <source>
        <dbReference type="Ensembl" id="ENSMUNP00000004061.2"/>
    </source>
</evidence>
<dbReference type="InterPro" id="IPR032675">
    <property type="entry name" value="LRR_dom_sf"/>
</dbReference>
<dbReference type="Ensembl" id="ENSMUNT00000004757.2">
    <property type="protein sequence ID" value="ENSMUNP00000004061.2"/>
    <property type="gene ID" value="ENSMUNG00000003395.2"/>
</dbReference>
<dbReference type="FunFam" id="3.80.10.10:FF:000732">
    <property type="entry name" value="GD11101"/>
    <property type="match status" value="1"/>
</dbReference>
<dbReference type="InterPro" id="IPR001611">
    <property type="entry name" value="Leu-rich_rpt"/>
</dbReference>
<dbReference type="InterPro" id="IPR050541">
    <property type="entry name" value="LRR_TM_domain-containing"/>
</dbReference>
<dbReference type="AlphaFoldDB" id="A0A8C6IWQ8"/>
<reference evidence="1" key="1">
    <citation type="submission" date="2020-03" db="EMBL/GenBank/DDBJ databases">
        <title>Melopsittacus undulatus (budgerigar) genome, bMelUnd1, maternal haplotype with Z.</title>
        <authorList>
            <person name="Gedman G."/>
            <person name="Mountcastle J."/>
            <person name="Haase B."/>
            <person name="Formenti G."/>
            <person name="Wright T."/>
            <person name="Apodaca J."/>
            <person name="Pelan S."/>
            <person name="Chow W."/>
            <person name="Rhie A."/>
            <person name="Howe K."/>
            <person name="Fedrigo O."/>
            <person name="Jarvis E.D."/>
        </authorList>
    </citation>
    <scope>NUCLEOTIDE SEQUENCE [LARGE SCALE GENOMIC DNA]</scope>
</reference>
<dbReference type="SUPFAM" id="SSF52058">
    <property type="entry name" value="L domain-like"/>
    <property type="match status" value="1"/>
</dbReference>
<dbReference type="Gene3D" id="3.80.10.10">
    <property type="entry name" value="Ribonuclease Inhibitor"/>
    <property type="match status" value="1"/>
</dbReference>
<dbReference type="PANTHER" id="PTHR24369:SF157">
    <property type="entry name" value="LRRCT DOMAIN-CONTAINING PROTEIN"/>
    <property type="match status" value="1"/>
</dbReference>
<name>A0A8C6IWQ8_MELUD</name>
<dbReference type="Proteomes" id="UP000694405">
    <property type="component" value="Chromosome 19"/>
</dbReference>
<dbReference type="SMART" id="SM00369">
    <property type="entry name" value="LRR_TYP"/>
    <property type="match status" value="6"/>
</dbReference>
<accession>A0A8V5GW15</accession>